<sequence length="661" mass="74396">MDLPTPTREESLRGDFIVTSPNAQEVYDPPLEARTVRARADMRFADDDHVQWPQPYSELYCHHMAIRTRPRDPANPLSIMWWMPDQSSFIPVQNGLLSGLGKLADDKLESFRSLMLDCASRWNTHWETGGKRADFRALYVAMKHAFVRLQDLATSFKEMMMGVVEFQRYYLELVAGLDYMEIYQPIMNGSAPPAAAVAPVLGVFTMQPSVVQWCWTAGIPVWFIRPRRSLPDDIILRSIQPLLTSAGSSSADPLLVPQRPSGSSGVSMSELEKMGTPLPSSLVQPTSPSSSASMRIPAQHSATAFHPQVPSIGRASSSSNNRFSPYQRSLRTSKTTGGQSSVGGAFKYHDARRGRSKFEEPTRPWVPPAIPVWHEALQSVNTDSVSLVSLQRRSSQDGRFIFPDPSLFCHIKDKEKALRYVFAWLFMRQAWIFRMSHSGSESLLSNQDWRYFFSALTSVAKTPVASSSATTFTGQQKSQLLASHFEKCVDVDGVVVNSMSTLPSPFWRGQPLSTDRPSHTAMQEVLWELYELNFRFELRALDHRAHASFVDDNERDDLVLKCFYSRKDLVASFVVGDLPLLNVGLAARSWSERVPYLCVLQDVMKTWVGEHPADMSIVLHREGGNRESAVLALERALARFYTQSFFNFFGRAASTPHRLPL</sequence>
<dbReference type="EMBL" id="KL197789">
    <property type="protein sequence ID" value="KDQ49339.1"/>
    <property type="molecule type" value="Genomic_DNA"/>
</dbReference>
<proteinExistence type="predicted"/>
<dbReference type="AlphaFoldDB" id="A0A067P3I7"/>
<feature type="compositionally biased region" description="Low complexity" evidence="1">
    <location>
        <begin position="276"/>
        <end position="293"/>
    </location>
</feature>
<protein>
    <submittedName>
        <fullName evidence="2">Uncharacterized protein</fullName>
    </submittedName>
</protein>
<evidence type="ECO:0000256" key="1">
    <source>
        <dbReference type="SAM" id="MobiDB-lite"/>
    </source>
</evidence>
<feature type="compositionally biased region" description="Polar residues" evidence="1">
    <location>
        <begin position="314"/>
        <end position="339"/>
    </location>
</feature>
<name>A0A067P3I7_9AGAM</name>
<organism evidence="2 3">
    <name type="scientific">Jaapia argillacea MUCL 33604</name>
    <dbReference type="NCBI Taxonomy" id="933084"/>
    <lineage>
        <taxon>Eukaryota</taxon>
        <taxon>Fungi</taxon>
        <taxon>Dikarya</taxon>
        <taxon>Basidiomycota</taxon>
        <taxon>Agaricomycotina</taxon>
        <taxon>Agaricomycetes</taxon>
        <taxon>Agaricomycetidae</taxon>
        <taxon>Jaapiales</taxon>
        <taxon>Jaapiaceae</taxon>
        <taxon>Jaapia</taxon>
    </lineage>
</organism>
<evidence type="ECO:0000313" key="2">
    <source>
        <dbReference type="EMBL" id="KDQ49339.1"/>
    </source>
</evidence>
<gene>
    <name evidence="2" type="ORF">JAAARDRAFT_51795</name>
</gene>
<feature type="region of interest" description="Disordered" evidence="1">
    <location>
        <begin position="248"/>
        <end position="345"/>
    </location>
</feature>
<dbReference type="Proteomes" id="UP000027265">
    <property type="component" value="Unassembled WGS sequence"/>
</dbReference>
<dbReference type="OrthoDB" id="2634326at2759"/>
<dbReference type="InParanoid" id="A0A067P3I7"/>
<keyword evidence="3" id="KW-1185">Reference proteome</keyword>
<evidence type="ECO:0000313" key="3">
    <source>
        <dbReference type="Proteomes" id="UP000027265"/>
    </source>
</evidence>
<dbReference type="HOGENOM" id="CLU_016057_2_1_1"/>
<accession>A0A067P3I7</accession>
<reference evidence="3" key="1">
    <citation type="journal article" date="2014" name="Proc. Natl. Acad. Sci. U.S.A.">
        <title>Extensive sampling of basidiomycete genomes demonstrates inadequacy of the white-rot/brown-rot paradigm for wood decay fungi.</title>
        <authorList>
            <person name="Riley R."/>
            <person name="Salamov A.A."/>
            <person name="Brown D.W."/>
            <person name="Nagy L.G."/>
            <person name="Floudas D."/>
            <person name="Held B.W."/>
            <person name="Levasseur A."/>
            <person name="Lombard V."/>
            <person name="Morin E."/>
            <person name="Otillar R."/>
            <person name="Lindquist E.A."/>
            <person name="Sun H."/>
            <person name="LaButti K.M."/>
            <person name="Schmutz J."/>
            <person name="Jabbour D."/>
            <person name="Luo H."/>
            <person name="Baker S.E."/>
            <person name="Pisabarro A.G."/>
            <person name="Walton J.D."/>
            <person name="Blanchette R.A."/>
            <person name="Henrissat B."/>
            <person name="Martin F."/>
            <person name="Cullen D."/>
            <person name="Hibbett D.S."/>
            <person name="Grigoriev I.V."/>
        </authorList>
    </citation>
    <scope>NUCLEOTIDE SEQUENCE [LARGE SCALE GENOMIC DNA]</scope>
    <source>
        <strain evidence="3">MUCL 33604</strain>
    </source>
</reference>